<dbReference type="InterPro" id="IPR000086">
    <property type="entry name" value="NUDIX_hydrolase_dom"/>
</dbReference>
<organism evidence="5 6">
    <name type="scientific">Piscirickettsia salmonis</name>
    <dbReference type="NCBI Taxonomy" id="1238"/>
    <lineage>
        <taxon>Bacteria</taxon>
        <taxon>Pseudomonadati</taxon>
        <taxon>Pseudomonadota</taxon>
        <taxon>Gammaproteobacteria</taxon>
        <taxon>Thiotrichales</taxon>
        <taxon>Piscirickettsiaceae</taxon>
        <taxon>Piscirickettsia</taxon>
    </lineage>
</organism>
<dbReference type="SUPFAM" id="SSF55811">
    <property type="entry name" value="Nudix"/>
    <property type="match status" value="1"/>
</dbReference>
<dbReference type="GO" id="GO:0034353">
    <property type="term" value="F:mRNA 5'-diphosphatase activity"/>
    <property type="evidence" value="ECO:0007669"/>
    <property type="project" value="UniProtKB-ARBA"/>
</dbReference>
<feature type="short sequence motif" description="Nudix box" evidence="4">
    <location>
        <begin position="38"/>
        <end position="59"/>
    </location>
</feature>
<dbReference type="InterPro" id="IPR020084">
    <property type="entry name" value="NUDIX_hydrolase_CS"/>
</dbReference>
<gene>
    <name evidence="4" type="primary">rppH</name>
    <name evidence="4" type="synonym">nudH</name>
    <name evidence="5" type="ORF">KU39_505</name>
</gene>
<dbReference type="InterPro" id="IPR022927">
    <property type="entry name" value="RppH"/>
</dbReference>
<dbReference type="NCBIfam" id="NF001934">
    <property type="entry name" value="PRK00714.1-1"/>
    <property type="match status" value="1"/>
</dbReference>
<evidence type="ECO:0000256" key="1">
    <source>
        <dbReference type="ARBA" id="ARBA00001936"/>
    </source>
</evidence>
<name>A0A1L6TGZ0_PISSA</name>
<evidence type="ECO:0000256" key="3">
    <source>
        <dbReference type="ARBA" id="ARBA00022801"/>
    </source>
</evidence>
<dbReference type="OrthoDB" id="9816040at2"/>
<dbReference type="PANTHER" id="PTHR43736:SF1">
    <property type="entry name" value="DIHYDRONEOPTERIN TRIPHOSPHATE DIPHOSPHATASE"/>
    <property type="match status" value="1"/>
</dbReference>
<sequence>MIDEEGFRANVGIVLCNAHGQLFWGRRIGQSSWQFPQGGIAEGETVEEALFRELEEEVGLTVKDVKILAATRGWLRYRLPPQMVRRGVEPICIGQKQRWYLLRLLVEDERIDLAHSGQPEFDGWKWVSYWHPLQEVVSFKKRVYRRVLQYFLPTVSMAELQHFHSMK</sequence>
<comment type="function">
    <text evidence="4">Accelerates the degradation of transcripts by removing pyrophosphate from the 5'-end of triphosphorylated RNA, leading to a more labile monophosphorylated state that can stimulate subsequent ribonuclease cleavage.</text>
</comment>
<dbReference type="NCBIfam" id="NF001936">
    <property type="entry name" value="PRK00714.1-3"/>
    <property type="match status" value="1"/>
</dbReference>
<dbReference type="AlphaFoldDB" id="A0A1L6TGZ0"/>
<comment type="cofactor">
    <cofactor evidence="4">
        <name>a divalent metal cation</name>
        <dbReference type="ChEBI" id="CHEBI:60240"/>
    </cofactor>
</comment>
<proteinExistence type="inferred from homology"/>
<dbReference type="EC" id="3.6.1.-" evidence="4"/>
<dbReference type="NCBIfam" id="NF001938">
    <property type="entry name" value="PRK00714.1-5"/>
    <property type="match status" value="1"/>
</dbReference>
<evidence type="ECO:0000256" key="2">
    <source>
        <dbReference type="ARBA" id="ARBA00001946"/>
    </source>
</evidence>
<dbReference type="PROSITE" id="PS51462">
    <property type="entry name" value="NUDIX"/>
    <property type="match status" value="1"/>
</dbReference>
<dbReference type="PROSITE" id="PS00893">
    <property type="entry name" value="NUDIX_BOX"/>
    <property type="match status" value="1"/>
</dbReference>
<evidence type="ECO:0000256" key="4">
    <source>
        <dbReference type="HAMAP-Rule" id="MF_00298"/>
    </source>
</evidence>
<evidence type="ECO:0000313" key="6">
    <source>
        <dbReference type="Proteomes" id="UP000029558"/>
    </source>
</evidence>
<dbReference type="Proteomes" id="UP000029558">
    <property type="component" value="Chromosome"/>
</dbReference>
<evidence type="ECO:0000313" key="5">
    <source>
        <dbReference type="EMBL" id="ALB21689.1"/>
    </source>
</evidence>
<comment type="cofactor">
    <cofactor evidence="1">
        <name>Mn(2+)</name>
        <dbReference type="ChEBI" id="CHEBI:29035"/>
    </cofactor>
</comment>
<accession>A0A1L6TGZ0</accession>
<dbReference type="EMBL" id="CP012508">
    <property type="protein sequence ID" value="ALB21689.1"/>
    <property type="molecule type" value="Genomic_DNA"/>
</dbReference>
<dbReference type="Gene3D" id="3.90.79.10">
    <property type="entry name" value="Nucleoside Triphosphate Pyrophosphohydrolase"/>
    <property type="match status" value="1"/>
</dbReference>
<dbReference type="CDD" id="cd03671">
    <property type="entry name" value="NUDIX_Ap4A_hydrolase_plant_like"/>
    <property type="match status" value="1"/>
</dbReference>
<protein>
    <recommendedName>
        <fullName evidence="4">RNA pyrophosphohydrolase</fullName>
        <ecNumber evidence="4">3.6.1.-</ecNumber>
    </recommendedName>
    <alternativeName>
        <fullName evidence="4">(Di)nucleoside polyphosphate hydrolase</fullName>
    </alternativeName>
</protein>
<dbReference type="HAMAP" id="MF_00298">
    <property type="entry name" value="Nudix_RppH"/>
    <property type="match status" value="1"/>
</dbReference>
<keyword evidence="3 4" id="KW-0378">Hydrolase</keyword>
<dbReference type="PANTHER" id="PTHR43736">
    <property type="entry name" value="ADP-RIBOSE PYROPHOSPHATASE"/>
    <property type="match status" value="1"/>
</dbReference>
<dbReference type="FunFam" id="3.90.79.10:FF:000001">
    <property type="entry name" value="RNA pyrophosphohydrolase"/>
    <property type="match status" value="1"/>
</dbReference>
<dbReference type="PRINTS" id="PR00502">
    <property type="entry name" value="NUDIXFAMILY"/>
</dbReference>
<dbReference type="InterPro" id="IPR020476">
    <property type="entry name" value="Nudix_hydrolase"/>
</dbReference>
<dbReference type="NCBIfam" id="NF001937">
    <property type="entry name" value="PRK00714.1-4"/>
    <property type="match status" value="1"/>
</dbReference>
<comment type="cofactor">
    <cofactor evidence="2">
        <name>Mg(2+)</name>
        <dbReference type="ChEBI" id="CHEBI:18420"/>
    </cofactor>
</comment>
<reference evidence="5 6" key="1">
    <citation type="journal article" date="2014" name="Genome Announc.">
        <title>Comparative Genome Analysis of Two Isolates of the Fish Pathogen Piscirickettsia salmonis from Different Hosts Reveals Major Differences in Virulence-Associated Secretion Systems.</title>
        <authorList>
            <person name="Bohle H."/>
            <person name="Henriquez P."/>
            <person name="Grothusen H."/>
            <person name="Navas E."/>
            <person name="Sandoval A."/>
            <person name="Bustamante F."/>
            <person name="Bustos P."/>
            <person name="Mancilla M."/>
        </authorList>
    </citation>
    <scope>NUCLEOTIDE SEQUENCE [LARGE SCALE GENOMIC DNA]</scope>
    <source>
        <strain evidence="6">B1-32597</strain>
    </source>
</reference>
<dbReference type="RefSeq" id="WP_017377265.1">
    <property type="nucleotide sequence ID" value="NZ_CP012508.1"/>
</dbReference>
<comment type="similarity">
    <text evidence="4">Belongs to the Nudix hydrolase family. RppH subfamily.</text>
</comment>
<dbReference type="InterPro" id="IPR015797">
    <property type="entry name" value="NUDIX_hydrolase-like_dom_sf"/>
</dbReference>
<dbReference type="Pfam" id="PF00293">
    <property type="entry name" value="NUDIX"/>
    <property type="match status" value="1"/>
</dbReference>